<proteinExistence type="predicted"/>
<sequence length="122" mass="13174">MKDSQAKVEHAQVVGFVSGVVFATAIHAAIALPLIALRLGAKGKHNLHHRGHCHPHHEPAGPVHFLAEQREKQAQDEHDLLVEVNENLAAIQAKLADRPTPPAPEPKPEAPEPDDAPEPPKP</sequence>
<keyword evidence="2" id="KW-1133">Transmembrane helix</keyword>
<organism evidence="3 4">
    <name type="scientific">Ligilactobacillus pabuli</name>
    <dbReference type="NCBI Taxonomy" id="2886039"/>
    <lineage>
        <taxon>Bacteria</taxon>
        <taxon>Bacillati</taxon>
        <taxon>Bacillota</taxon>
        <taxon>Bacilli</taxon>
        <taxon>Lactobacillales</taxon>
        <taxon>Lactobacillaceae</taxon>
        <taxon>Ligilactobacillus</taxon>
    </lineage>
</organism>
<evidence type="ECO:0000313" key="3">
    <source>
        <dbReference type="EMBL" id="GKS81024.1"/>
    </source>
</evidence>
<evidence type="ECO:0000256" key="2">
    <source>
        <dbReference type="SAM" id="Phobius"/>
    </source>
</evidence>
<comment type="caution">
    <text evidence="3">The sequence shown here is derived from an EMBL/GenBank/DDBJ whole genome shotgun (WGS) entry which is preliminary data.</text>
</comment>
<dbReference type="Proteomes" id="UP001055149">
    <property type="component" value="Unassembled WGS sequence"/>
</dbReference>
<keyword evidence="4" id="KW-1185">Reference proteome</keyword>
<reference evidence="3" key="1">
    <citation type="journal article" date="2022" name="Int. J. Syst. Evol. Microbiol.">
        <title>A novel species of lactic acid bacteria, Ligilactobacillus pabuli sp. nov., isolated from alfalfa silage.</title>
        <authorList>
            <person name="Tohno M."/>
            <person name="Tanizawa Y."/>
            <person name="Sawada H."/>
            <person name="Sakamoto M."/>
            <person name="Ohkuma M."/>
            <person name="Kobayashi H."/>
        </authorList>
    </citation>
    <scope>NUCLEOTIDE SEQUENCE</scope>
    <source>
        <strain evidence="3">AF129</strain>
    </source>
</reference>
<dbReference type="EMBL" id="BQXH01000005">
    <property type="protein sequence ID" value="GKS81024.1"/>
    <property type="molecule type" value="Genomic_DNA"/>
</dbReference>
<dbReference type="RefSeq" id="WP_244054798.1">
    <property type="nucleotide sequence ID" value="NZ_BQXH01000005.1"/>
</dbReference>
<gene>
    <name evidence="3" type="ORF">LPAF129_07090</name>
</gene>
<name>A0ABQ5JG30_9LACO</name>
<evidence type="ECO:0000256" key="1">
    <source>
        <dbReference type="SAM" id="MobiDB-lite"/>
    </source>
</evidence>
<accession>A0ABQ5JG30</accession>
<feature type="region of interest" description="Disordered" evidence="1">
    <location>
        <begin position="91"/>
        <end position="122"/>
    </location>
</feature>
<keyword evidence="2" id="KW-0812">Transmembrane</keyword>
<evidence type="ECO:0000313" key="4">
    <source>
        <dbReference type="Proteomes" id="UP001055149"/>
    </source>
</evidence>
<keyword evidence="2" id="KW-0472">Membrane</keyword>
<feature type="compositionally biased region" description="Acidic residues" evidence="1">
    <location>
        <begin position="111"/>
        <end position="122"/>
    </location>
</feature>
<feature type="transmembrane region" description="Helical" evidence="2">
    <location>
        <begin position="12"/>
        <end position="37"/>
    </location>
</feature>
<protein>
    <submittedName>
        <fullName evidence="3">Uncharacterized protein</fullName>
    </submittedName>
</protein>